<accession>A0A814D0S1</accession>
<dbReference type="EMBL" id="CAJNOT010000341">
    <property type="protein sequence ID" value="CAF0946938.1"/>
    <property type="molecule type" value="Genomic_DNA"/>
</dbReference>
<organism evidence="1 3">
    <name type="scientific">Rotaria sordida</name>
    <dbReference type="NCBI Taxonomy" id="392033"/>
    <lineage>
        <taxon>Eukaryota</taxon>
        <taxon>Metazoa</taxon>
        <taxon>Spiralia</taxon>
        <taxon>Gnathifera</taxon>
        <taxon>Rotifera</taxon>
        <taxon>Eurotatoria</taxon>
        <taxon>Bdelloidea</taxon>
        <taxon>Philodinida</taxon>
        <taxon>Philodinidae</taxon>
        <taxon>Rotaria</taxon>
    </lineage>
</organism>
<dbReference type="EMBL" id="CAJOBD010000254">
    <property type="protein sequence ID" value="CAF3626042.1"/>
    <property type="molecule type" value="Genomic_DNA"/>
</dbReference>
<reference evidence="1" key="1">
    <citation type="submission" date="2021-02" db="EMBL/GenBank/DDBJ databases">
        <authorList>
            <person name="Nowell W R."/>
        </authorList>
    </citation>
    <scope>NUCLEOTIDE SEQUENCE</scope>
</reference>
<evidence type="ECO:0000313" key="2">
    <source>
        <dbReference type="EMBL" id="CAF3626042.1"/>
    </source>
</evidence>
<sequence>MKESACECNEDNSYINYDDELIISKSELSIKNSEKFDDLCRKLTSTDVDQALFTLKINPNASAQQTISSDNEISTMLYEQEYDCCRLLRSNTSSRSFLPLARRGRSFFSTRSHRLLCSNCTKIKHQQELDILQNSQEKFHSNHTYQITINLDLSSDEQLALNNHQYQSSQTLVWNINTSNRNLIDISYDTGSLSDNEKKILLDETIKKLQMILNNRSTTLMENNPELTYRILQTTINILSSSQNSI</sequence>
<protein>
    <submittedName>
        <fullName evidence="1">Uncharacterized protein</fullName>
    </submittedName>
</protein>
<evidence type="ECO:0000313" key="1">
    <source>
        <dbReference type="EMBL" id="CAF0946938.1"/>
    </source>
</evidence>
<comment type="caution">
    <text evidence="1">The sequence shown here is derived from an EMBL/GenBank/DDBJ whole genome shotgun (WGS) entry which is preliminary data.</text>
</comment>
<name>A0A814D0S1_9BILA</name>
<proteinExistence type="predicted"/>
<dbReference type="Proteomes" id="UP000663864">
    <property type="component" value="Unassembled WGS sequence"/>
</dbReference>
<dbReference type="AlphaFoldDB" id="A0A814D0S1"/>
<gene>
    <name evidence="2" type="ORF">JBS370_LOCUS5033</name>
    <name evidence="1" type="ORF">ZHD862_LOCUS9786</name>
</gene>
<evidence type="ECO:0000313" key="3">
    <source>
        <dbReference type="Proteomes" id="UP000663864"/>
    </source>
</evidence>
<dbReference type="Proteomes" id="UP000663836">
    <property type="component" value="Unassembled WGS sequence"/>
</dbReference>